<dbReference type="PANTHER" id="PTHR44051:SF8">
    <property type="entry name" value="GLUTATHIONE S-TRANSFERASE GSTA"/>
    <property type="match status" value="1"/>
</dbReference>
<dbReference type="EMBL" id="LT615367">
    <property type="protein sequence ID" value="SLM63042.1"/>
    <property type="molecule type" value="Genomic_DNA"/>
</dbReference>
<dbReference type="Gene3D" id="1.20.1050.10">
    <property type="match status" value="1"/>
</dbReference>
<dbReference type="RefSeq" id="WP_371327840.1">
    <property type="nucleotide sequence ID" value="NZ_LT615367.1"/>
</dbReference>
<gene>
    <name evidence="3" type="primary">gst</name>
    <name evidence="3" type="ORF">DAQ1742_02131</name>
</gene>
<dbReference type="SFLD" id="SFLDS00019">
    <property type="entry name" value="Glutathione_Transferase_(cytos"/>
    <property type="match status" value="1"/>
</dbReference>
<reference evidence="3 4" key="1">
    <citation type="submission" date="2016-09" db="EMBL/GenBank/DDBJ databases">
        <authorList>
            <person name="Reverchon S."/>
            <person name="Nasser W."/>
            <person name="Leonard S."/>
            <person name="Brochier C."/>
            <person name="Duprey A."/>
        </authorList>
    </citation>
    <scope>NUCLEOTIDE SEQUENCE [LARGE SCALE GENOMIC DNA]</scope>
    <source>
        <strain evidence="3 4">174/2</strain>
    </source>
</reference>
<dbReference type="InterPro" id="IPR036249">
    <property type="entry name" value="Thioredoxin-like_sf"/>
</dbReference>
<dbReference type="InterPro" id="IPR010987">
    <property type="entry name" value="Glutathione-S-Trfase_C-like"/>
</dbReference>
<dbReference type="PROSITE" id="PS50405">
    <property type="entry name" value="GST_CTER"/>
    <property type="match status" value="1"/>
</dbReference>
<accession>A0A375AAA0</accession>
<dbReference type="SFLD" id="SFLDG01150">
    <property type="entry name" value="Main.1:_Beta-like"/>
    <property type="match status" value="1"/>
</dbReference>
<feature type="domain" description="GST C-terminal" evidence="2">
    <location>
        <begin position="88"/>
        <end position="202"/>
    </location>
</feature>
<evidence type="ECO:0000313" key="3">
    <source>
        <dbReference type="EMBL" id="SLM63042.1"/>
    </source>
</evidence>
<dbReference type="InterPro" id="IPR040079">
    <property type="entry name" value="Glutathione_S-Trfase"/>
</dbReference>
<keyword evidence="4" id="KW-1185">Reference proteome</keyword>
<protein>
    <submittedName>
        <fullName evidence="3">Glutathione S-transferase</fullName>
        <ecNumber evidence="3">2.5.1.18</ecNumber>
    </submittedName>
</protein>
<dbReference type="AlphaFoldDB" id="A0A375AAA0"/>
<dbReference type="SUPFAM" id="SSF52833">
    <property type="entry name" value="Thioredoxin-like"/>
    <property type="match status" value="1"/>
</dbReference>
<dbReference type="SUPFAM" id="SSF47616">
    <property type="entry name" value="GST C-terminal domain-like"/>
    <property type="match status" value="1"/>
</dbReference>
<evidence type="ECO:0000259" key="1">
    <source>
        <dbReference type="PROSITE" id="PS50404"/>
    </source>
</evidence>
<keyword evidence="3" id="KW-0808">Transferase</keyword>
<name>A0A375AAA0_9GAMM</name>
<evidence type="ECO:0000259" key="2">
    <source>
        <dbReference type="PROSITE" id="PS50405"/>
    </source>
</evidence>
<proteinExistence type="predicted"/>
<feature type="domain" description="GST N-terminal" evidence="1">
    <location>
        <begin position="1"/>
        <end position="82"/>
    </location>
</feature>
<evidence type="ECO:0000313" key="4">
    <source>
        <dbReference type="Proteomes" id="UP000294820"/>
    </source>
</evidence>
<dbReference type="GO" id="GO:0004364">
    <property type="term" value="F:glutathione transferase activity"/>
    <property type="evidence" value="ECO:0007669"/>
    <property type="project" value="UniProtKB-EC"/>
</dbReference>
<dbReference type="PROSITE" id="PS50404">
    <property type="entry name" value="GST_NTER"/>
    <property type="match status" value="1"/>
</dbReference>
<dbReference type="KEGG" id="daq:DAQ1742_02131"/>
<dbReference type="SFLD" id="SFLDG00358">
    <property type="entry name" value="Main_(cytGST)"/>
    <property type="match status" value="1"/>
</dbReference>
<dbReference type="InterPro" id="IPR004046">
    <property type="entry name" value="GST_C"/>
</dbReference>
<dbReference type="InterPro" id="IPR004045">
    <property type="entry name" value="Glutathione_S-Trfase_N"/>
</dbReference>
<dbReference type="CDD" id="cd03188">
    <property type="entry name" value="GST_C_Beta"/>
    <property type="match status" value="1"/>
</dbReference>
<organism evidence="3 4">
    <name type="scientific">Dickeya aquatica</name>
    <dbReference type="NCBI Taxonomy" id="1401087"/>
    <lineage>
        <taxon>Bacteria</taxon>
        <taxon>Pseudomonadati</taxon>
        <taxon>Pseudomonadota</taxon>
        <taxon>Gammaproteobacteria</taxon>
        <taxon>Enterobacterales</taxon>
        <taxon>Pectobacteriaceae</taxon>
        <taxon>Dickeya</taxon>
    </lineage>
</organism>
<dbReference type="Pfam" id="PF00043">
    <property type="entry name" value="GST_C"/>
    <property type="match status" value="1"/>
</dbReference>
<dbReference type="NCBIfam" id="NF007831">
    <property type="entry name" value="PRK10542.1"/>
    <property type="match status" value="1"/>
</dbReference>
<dbReference type="PANTHER" id="PTHR44051">
    <property type="entry name" value="GLUTATHIONE S-TRANSFERASE-RELATED"/>
    <property type="match status" value="1"/>
</dbReference>
<dbReference type="InterPro" id="IPR036282">
    <property type="entry name" value="Glutathione-S-Trfase_C_sf"/>
</dbReference>
<dbReference type="EC" id="2.5.1.18" evidence="3"/>
<sequence length="202" mass="22514">MITLYYTPGSCSMASHIILRESELPFTAIPVNLATHTLEDGSDYYRISPSGQVPLLILEDGTLLSEGVAILQYLADRVPAKALAPENGTLGRYQLQEALNHISSELHKTFSPLFRPTTHESTQATARERLRTLFSRINQRLSSHPWYCGDTFSVADAYLFTVTRWAAYVNVDLSDLSALNAYMARVAERPAVKATLLAENRH</sequence>
<dbReference type="Proteomes" id="UP000294820">
    <property type="component" value="Chromosome 1"/>
</dbReference>
<dbReference type="Gene3D" id="3.40.30.10">
    <property type="entry name" value="Glutaredoxin"/>
    <property type="match status" value="1"/>
</dbReference>
<dbReference type="CDD" id="cd03057">
    <property type="entry name" value="GST_N_Beta"/>
    <property type="match status" value="1"/>
</dbReference>
<dbReference type="Pfam" id="PF13409">
    <property type="entry name" value="GST_N_2"/>
    <property type="match status" value="1"/>
</dbReference>